<feature type="transmembrane region" description="Helical" evidence="1">
    <location>
        <begin position="59"/>
        <end position="78"/>
    </location>
</feature>
<feature type="transmembrane region" description="Helical" evidence="1">
    <location>
        <begin position="118"/>
        <end position="137"/>
    </location>
</feature>
<dbReference type="AlphaFoldDB" id="A0A1H6XZR3"/>
<evidence type="ECO:0000256" key="1">
    <source>
        <dbReference type="SAM" id="Phobius"/>
    </source>
</evidence>
<organism evidence="2 3">
    <name type="scientific">Cyclobacterium xiamenense</name>
    <dbReference type="NCBI Taxonomy" id="1297121"/>
    <lineage>
        <taxon>Bacteria</taxon>
        <taxon>Pseudomonadati</taxon>
        <taxon>Bacteroidota</taxon>
        <taxon>Cytophagia</taxon>
        <taxon>Cytophagales</taxon>
        <taxon>Cyclobacteriaceae</taxon>
        <taxon>Cyclobacterium</taxon>
    </lineage>
</organism>
<dbReference type="OrthoDB" id="980756at2"/>
<proteinExistence type="predicted"/>
<name>A0A1H6XZR3_9BACT</name>
<keyword evidence="3" id="KW-1185">Reference proteome</keyword>
<dbReference type="RefSeq" id="WP_092173174.1">
    <property type="nucleotide sequence ID" value="NZ_FNZH01000003.1"/>
</dbReference>
<evidence type="ECO:0000313" key="3">
    <source>
        <dbReference type="Proteomes" id="UP000199403"/>
    </source>
</evidence>
<reference evidence="3" key="1">
    <citation type="submission" date="2016-10" db="EMBL/GenBank/DDBJ databases">
        <authorList>
            <person name="Varghese N."/>
            <person name="Submissions S."/>
        </authorList>
    </citation>
    <scope>NUCLEOTIDE SEQUENCE [LARGE SCALE GENOMIC DNA]</scope>
    <source>
        <strain evidence="3">IBRC-M 10761</strain>
    </source>
</reference>
<gene>
    <name evidence="2" type="ORF">SAMN05192553_103121</name>
</gene>
<evidence type="ECO:0008006" key="4">
    <source>
        <dbReference type="Google" id="ProtNLM"/>
    </source>
</evidence>
<dbReference type="EMBL" id="FNZH01000003">
    <property type="protein sequence ID" value="SEJ30035.1"/>
    <property type="molecule type" value="Genomic_DNA"/>
</dbReference>
<accession>A0A1H6XZR3</accession>
<protein>
    <recommendedName>
        <fullName evidence="4">DoxX-like family protein</fullName>
    </recommendedName>
</protein>
<sequence>MKNPSNPTEFPRFTMPHRGLLLLAGIYTILWGAFFRWFGPTVLNWLAMDAGLEGWSGTLFYGSLGMIAGLLVFLSAFYPISWVYLMGLGIVMKVASLVSFLILYMGDMAWNKRLGFHLIFNETLWLIPLTIILWKALQVKKYLKSLSDQ</sequence>
<keyword evidence="1" id="KW-1133">Transmembrane helix</keyword>
<evidence type="ECO:0000313" key="2">
    <source>
        <dbReference type="EMBL" id="SEJ30035.1"/>
    </source>
</evidence>
<feature type="transmembrane region" description="Helical" evidence="1">
    <location>
        <begin position="85"/>
        <end position="106"/>
    </location>
</feature>
<keyword evidence="1" id="KW-0812">Transmembrane</keyword>
<keyword evidence="1" id="KW-0472">Membrane</keyword>
<dbReference type="Proteomes" id="UP000199403">
    <property type="component" value="Unassembled WGS sequence"/>
</dbReference>
<feature type="transmembrane region" description="Helical" evidence="1">
    <location>
        <begin position="20"/>
        <end position="39"/>
    </location>
</feature>